<accession>A0A813MG04</accession>
<evidence type="ECO:0000259" key="14">
    <source>
        <dbReference type="PROSITE" id="PS51471"/>
    </source>
</evidence>
<dbReference type="Gene3D" id="1.25.40.10">
    <property type="entry name" value="Tetratricopeptide repeat domain"/>
    <property type="match status" value="1"/>
</dbReference>
<dbReference type="GO" id="GO:0004656">
    <property type="term" value="F:procollagen-proline 4-dioxygenase activity"/>
    <property type="evidence" value="ECO:0007669"/>
    <property type="project" value="UniProtKB-EC"/>
</dbReference>
<dbReference type="SMART" id="SM00702">
    <property type="entry name" value="P4Hc"/>
    <property type="match status" value="1"/>
</dbReference>
<dbReference type="AlphaFoldDB" id="A0A813MG04"/>
<gene>
    <name evidence="15" type="ORF">OXX778_LOCUS1888</name>
</gene>
<keyword evidence="16" id="KW-1185">Reference proteome</keyword>
<evidence type="ECO:0000256" key="3">
    <source>
        <dbReference type="ARBA" id="ARBA00004319"/>
    </source>
</evidence>
<comment type="similarity">
    <text evidence="4">Belongs to the P4HA family.</text>
</comment>
<dbReference type="PANTHER" id="PTHR10869">
    <property type="entry name" value="PROLYL 4-HYDROXYLASE ALPHA SUBUNIT"/>
    <property type="match status" value="1"/>
</dbReference>
<dbReference type="PROSITE" id="PS51471">
    <property type="entry name" value="FE2OG_OXY"/>
    <property type="match status" value="1"/>
</dbReference>
<dbReference type="InterPro" id="IPR059068">
    <property type="entry name" value="TPR_P4H"/>
</dbReference>
<feature type="domain" description="Fe2OG dioxygenase" evidence="14">
    <location>
        <begin position="414"/>
        <end position="522"/>
    </location>
</feature>
<evidence type="ECO:0000256" key="2">
    <source>
        <dbReference type="ARBA" id="ARBA00002035"/>
    </source>
</evidence>
<evidence type="ECO:0000313" key="15">
    <source>
        <dbReference type="EMBL" id="CAF0718005.1"/>
    </source>
</evidence>
<evidence type="ECO:0000256" key="8">
    <source>
        <dbReference type="ARBA" id="ARBA00022896"/>
    </source>
</evidence>
<dbReference type="GO" id="GO:0031418">
    <property type="term" value="F:L-ascorbic acid binding"/>
    <property type="evidence" value="ECO:0007669"/>
    <property type="project" value="UniProtKB-KW"/>
</dbReference>
<comment type="function">
    <text evidence="2">Catalyzes the post-translational formation of 4-hydroxyproline in -Xaa-Pro-Gly- sequences in collagens and other proteins.</text>
</comment>
<dbReference type="Pfam" id="PF13640">
    <property type="entry name" value="2OG-FeII_Oxy_3"/>
    <property type="match status" value="1"/>
</dbReference>
<sequence length="543" mass="63476">MLRFKVAYALVILGFQIDLFKCEIYTSYEEMRKLFDTQHEVTRRLDDYIKFEEDRLRKAKDVVENFRSFSQISKIDQENFIGNPVNSFLVLKLMVKDIQRFVDLLNTIDDLKKMVSELKERYNLPGDEDYEGVIKGMHRLEDTYLLNPSDIRTGSLSMRHTSRALNAFECFELGRIAYENKDYYHAIRWMNESLIQVELEGNQPSIDKVEILDYYAFSTAKQGNIKHAIDLTKQIIELEPDHERAEANLKYFEKALKDYKKLLQGDNGDNLDLSNNPFVFKNPRPEHVLGSEREIYESLCRGDYKPSRKQKNLHCRYISYNPLLKIAPVKEELVHDKPKIWLYHDVITEKQIEIMKELATPKLRRAIVRSPVTGKFETAEYRISKSGWLTDREHPSLNYLTKLVKAVTNLTMETAEEWQIANYGIGGQYEPHFDFARKTEPRDAFSEAIGNRIATWLFYLETPEVGGATVFPPVGARVNPTKRSAAFWYNLHPSGDGDYRTRHAACPVLYGTKWVSNKWIHMVGQEFVRPCNLFREESPEKYL</sequence>
<evidence type="ECO:0000256" key="7">
    <source>
        <dbReference type="ARBA" id="ARBA00022824"/>
    </source>
</evidence>
<dbReference type="InterPro" id="IPR045054">
    <property type="entry name" value="P4HA-like"/>
</dbReference>
<dbReference type="Gene3D" id="6.10.140.1460">
    <property type="match status" value="1"/>
</dbReference>
<comment type="caution">
    <text evidence="15">The sequence shown here is derived from an EMBL/GenBank/DDBJ whole genome shotgun (WGS) entry which is preliminary data.</text>
</comment>
<evidence type="ECO:0000256" key="4">
    <source>
        <dbReference type="ARBA" id="ARBA00006511"/>
    </source>
</evidence>
<keyword evidence="7" id="KW-0256">Endoplasmic reticulum</keyword>
<dbReference type="GO" id="GO:0005788">
    <property type="term" value="C:endoplasmic reticulum lumen"/>
    <property type="evidence" value="ECO:0007669"/>
    <property type="project" value="UniProtKB-SubCell"/>
</dbReference>
<comment type="cofactor">
    <cofactor evidence="1">
        <name>L-ascorbate</name>
        <dbReference type="ChEBI" id="CHEBI:38290"/>
    </cofactor>
</comment>
<evidence type="ECO:0000256" key="9">
    <source>
        <dbReference type="ARBA" id="ARBA00022964"/>
    </source>
</evidence>
<dbReference type="InterPro" id="IPR006620">
    <property type="entry name" value="Pro_4_hyd_alph"/>
</dbReference>
<keyword evidence="12" id="KW-0325">Glycoprotein</keyword>
<evidence type="ECO:0000313" key="16">
    <source>
        <dbReference type="Proteomes" id="UP000663879"/>
    </source>
</evidence>
<keyword evidence="11" id="KW-0408">Iron</keyword>
<dbReference type="Pfam" id="PF23558">
    <property type="entry name" value="TPR_P4H"/>
    <property type="match status" value="1"/>
</dbReference>
<evidence type="ECO:0000256" key="1">
    <source>
        <dbReference type="ARBA" id="ARBA00001961"/>
    </source>
</evidence>
<dbReference type="FunFam" id="2.60.120.620:FF:000001">
    <property type="entry name" value="Prolyl 4-hydroxylase subunit alpha 2"/>
    <property type="match status" value="1"/>
</dbReference>
<comment type="subcellular location">
    <subcellularLocation>
        <location evidence="3">Endoplasmic reticulum lumen</location>
    </subcellularLocation>
</comment>
<evidence type="ECO:0000256" key="12">
    <source>
        <dbReference type="ARBA" id="ARBA00023180"/>
    </source>
</evidence>
<evidence type="ECO:0000256" key="5">
    <source>
        <dbReference type="ARBA" id="ARBA00012269"/>
    </source>
</evidence>
<keyword evidence="8" id="KW-0847">Vitamin C</keyword>
<proteinExistence type="inferred from homology"/>
<dbReference type="GO" id="GO:0005506">
    <property type="term" value="F:iron ion binding"/>
    <property type="evidence" value="ECO:0007669"/>
    <property type="project" value="InterPro"/>
</dbReference>
<dbReference type="EMBL" id="CAJNOC010000133">
    <property type="protein sequence ID" value="CAF0718005.1"/>
    <property type="molecule type" value="Genomic_DNA"/>
</dbReference>
<keyword evidence="9" id="KW-0223">Dioxygenase</keyword>
<dbReference type="InterPro" id="IPR011990">
    <property type="entry name" value="TPR-like_helical_dom_sf"/>
</dbReference>
<protein>
    <recommendedName>
        <fullName evidence="5">procollagen-proline 4-dioxygenase</fullName>
        <ecNumber evidence="5">1.14.11.2</ecNumber>
    </recommendedName>
</protein>
<dbReference type="SUPFAM" id="SSF48452">
    <property type="entry name" value="TPR-like"/>
    <property type="match status" value="1"/>
</dbReference>
<evidence type="ECO:0000256" key="10">
    <source>
        <dbReference type="ARBA" id="ARBA00023002"/>
    </source>
</evidence>
<keyword evidence="13" id="KW-0732">Signal</keyword>
<keyword evidence="10" id="KW-0560">Oxidoreductase</keyword>
<organism evidence="15 16">
    <name type="scientific">Brachionus calyciflorus</name>
    <dbReference type="NCBI Taxonomy" id="104777"/>
    <lineage>
        <taxon>Eukaryota</taxon>
        <taxon>Metazoa</taxon>
        <taxon>Spiralia</taxon>
        <taxon>Gnathifera</taxon>
        <taxon>Rotifera</taxon>
        <taxon>Eurotatoria</taxon>
        <taxon>Monogononta</taxon>
        <taxon>Pseudotrocha</taxon>
        <taxon>Ploima</taxon>
        <taxon>Brachionidae</taxon>
        <taxon>Brachionus</taxon>
    </lineage>
</organism>
<dbReference type="Proteomes" id="UP000663879">
    <property type="component" value="Unassembled WGS sequence"/>
</dbReference>
<dbReference type="Gene3D" id="2.60.120.620">
    <property type="entry name" value="q2cbj1_9rhob like domain"/>
    <property type="match status" value="1"/>
</dbReference>
<name>A0A813MG04_9BILA</name>
<evidence type="ECO:0000256" key="11">
    <source>
        <dbReference type="ARBA" id="ARBA00023004"/>
    </source>
</evidence>
<reference evidence="15" key="1">
    <citation type="submission" date="2021-02" db="EMBL/GenBank/DDBJ databases">
        <authorList>
            <person name="Nowell W R."/>
        </authorList>
    </citation>
    <scope>NUCLEOTIDE SEQUENCE</scope>
    <source>
        <strain evidence="15">Ploen Becks lab</strain>
    </source>
</reference>
<dbReference type="InterPro" id="IPR013547">
    <property type="entry name" value="P4H_N"/>
</dbReference>
<evidence type="ECO:0000256" key="13">
    <source>
        <dbReference type="SAM" id="SignalP"/>
    </source>
</evidence>
<keyword evidence="6" id="KW-0479">Metal-binding</keyword>
<evidence type="ECO:0000256" key="6">
    <source>
        <dbReference type="ARBA" id="ARBA00022723"/>
    </source>
</evidence>
<dbReference type="FunFam" id="1.25.40.10:FF:000006">
    <property type="entry name" value="Prolyl 4-hydroxylase subunit alpha 2"/>
    <property type="match status" value="1"/>
</dbReference>
<dbReference type="InterPro" id="IPR005123">
    <property type="entry name" value="Oxoglu/Fe-dep_dioxygenase_dom"/>
</dbReference>
<dbReference type="EC" id="1.14.11.2" evidence="5"/>
<dbReference type="Pfam" id="PF08336">
    <property type="entry name" value="P4Ha_N"/>
    <property type="match status" value="1"/>
</dbReference>
<feature type="signal peptide" evidence="13">
    <location>
        <begin position="1"/>
        <end position="22"/>
    </location>
</feature>
<dbReference type="PANTHER" id="PTHR10869:SF244">
    <property type="entry name" value="PROLYL 4-HYDROXYLASE SUBUNIT ALPHA-2"/>
    <property type="match status" value="1"/>
</dbReference>
<dbReference type="InterPro" id="IPR044862">
    <property type="entry name" value="Pro_4_hyd_alph_FE2OG_OXY"/>
</dbReference>
<dbReference type="OrthoDB" id="420380at2759"/>
<feature type="chain" id="PRO_5032393298" description="procollagen-proline 4-dioxygenase" evidence="13">
    <location>
        <begin position="23"/>
        <end position="543"/>
    </location>
</feature>